<sequence>MSSLPFTDDYIKKSCKAYRKSKQGGVTKRNFHVLKDSAGKETDYAVKMAYGYGTPGLRHEQGCMLHLSVYVNPKKVVIPKGYKYIQDGDWGLLVVQNIPGKTMWELMDEGDKELSPNDANDIANAIQELRNVVHQPSGEALTPSTRWNIKGHIFKPDNDGGRPLQTKGEFEAFMGDRLTKATGTTSRLPDTEYVFTHGDLSPHNIKRLPDGRLAILDYDMSFFAPTYWEPYALYAAGEDPKYSGPLMKAFEAHGLTTDPTVKEQLDNVRLWSSTKGTGTCL</sequence>
<dbReference type="PANTHER" id="PTHR21310">
    <property type="entry name" value="AMINOGLYCOSIDE PHOSPHOTRANSFERASE-RELATED-RELATED"/>
    <property type="match status" value="1"/>
</dbReference>
<evidence type="ECO:0000313" key="3">
    <source>
        <dbReference type="Proteomes" id="UP000076532"/>
    </source>
</evidence>
<dbReference type="InterPro" id="IPR002575">
    <property type="entry name" value="Aminoglycoside_PTrfase"/>
</dbReference>
<accession>A0A166FPF7</accession>
<dbReference type="OrthoDB" id="2925574at2759"/>
<dbReference type="Proteomes" id="UP000076532">
    <property type="component" value="Unassembled WGS sequence"/>
</dbReference>
<dbReference type="InterPro" id="IPR051678">
    <property type="entry name" value="AGP_Transferase"/>
</dbReference>
<dbReference type="SUPFAM" id="SSF56112">
    <property type="entry name" value="Protein kinase-like (PK-like)"/>
    <property type="match status" value="1"/>
</dbReference>
<evidence type="ECO:0000259" key="1">
    <source>
        <dbReference type="Pfam" id="PF01636"/>
    </source>
</evidence>
<dbReference type="EMBL" id="KV417587">
    <property type="protein sequence ID" value="KZP17024.1"/>
    <property type="molecule type" value="Genomic_DNA"/>
</dbReference>
<gene>
    <name evidence="2" type="ORF">FIBSPDRAFT_894601</name>
</gene>
<name>A0A166FPF7_9AGAM</name>
<dbReference type="Pfam" id="PF01636">
    <property type="entry name" value="APH"/>
    <property type="match status" value="1"/>
</dbReference>
<feature type="domain" description="Aminoglycoside phosphotransferase" evidence="1">
    <location>
        <begin position="24"/>
        <end position="236"/>
    </location>
</feature>
<dbReference type="PANTHER" id="PTHR21310:SF15">
    <property type="entry name" value="AMINOGLYCOSIDE PHOSPHOTRANSFERASE DOMAIN-CONTAINING PROTEIN"/>
    <property type="match status" value="1"/>
</dbReference>
<proteinExistence type="predicted"/>
<reference evidence="2 3" key="1">
    <citation type="journal article" date="2016" name="Mol. Biol. Evol.">
        <title>Comparative Genomics of Early-Diverging Mushroom-Forming Fungi Provides Insights into the Origins of Lignocellulose Decay Capabilities.</title>
        <authorList>
            <person name="Nagy L.G."/>
            <person name="Riley R."/>
            <person name="Tritt A."/>
            <person name="Adam C."/>
            <person name="Daum C."/>
            <person name="Floudas D."/>
            <person name="Sun H."/>
            <person name="Yadav J.S."/>
            <person name="Pangilinan J."/>
            <person name="Larsson K.H."/>
            <person name="Matsuura K."/>
            <person name="Barry K."/>
            <person name="Labutti K."/>
            <person name="Kuo R."/>
            <person name="Ohm R.A."/>
            <person name="Bhattacharya S.S."/>
            <person name="Shirouzu T."/>
            <person name="Yoshinaga Y."/>
            <person name="Martin F.M."/>
            <person name="Grigoriev I.V."/>
            <person name="Hibbett D.S."/>
        </authorList>
    </citation>
    <scope>NUCLEOTIDE SEQUENCE [LARGE SCALE GENOMIC DNA]</scope>
    <source>
        <strain evidence="2 3">CBS 109695</strain>
    </source>
</reference>
<protein>
    <recommendedName>
        <fullName evidence="1">Aminoglycoside phosphotransferase domain-containing protein</fullName>
    </recommendedName>
</protein>
<keyword evidence="3" id="KW-1185">Reference proteome</keyword>
<dbReference type="InterPro" id="IPR011009">
    <property type="entry name" value="Kinase-like_dom_sf"/>
</dbReference>
<organism evidence="2 3">
    <name type="scientific">Athelia psychrophila</name>
    <dbReference type="NCBI Taxonomy" id="1759441"/>
    <lineage>
        <taxon>Eukaryota</taxon>
        <taxon>Fungi</taxon>
        <taxon>Dikarya</taxon>
        <taxon>Basidiomycota</taxon>
        <taxon>Agaricomycotina</taxon>
        <taxon>Agaricomycetes</taxon>
        <taxon>Agaricomycetidae</taxon>
        <taxon>Atheliales</taxon>
        <taxon>Atheliaceae</taxon>
        <taxon>Athelia</taxon>
    </lineage>
</organism>
<dbReference type="AlphaFoldDB" id="A0A166FPF7"/>
<evidence type="ECO:0000313" key="2">
    <source>
        <dbReference type="EMBL" id="KZP17024.1"/>
    </source>
</evidence>